<gene>
    <name evidence="8" type="ORF">ABRQ07_12700</name>
</gene>
<feature type="transmembrane region" description="Helical" evidence="6">
    <location>
        <begin position="104"/>
        <end position="124"/>
    </location>
</feature>
<feature type="transmembrane region" description="Helical" evidence="6">
    <location>
        <begin position="80"/>
        <end position="98"/>
    </location>
</feature>
<accession>A0ABV1PBC7</accession>
<evidence type="ECO:0000256" key="3">
    <source>
        <dbReference type="ARBA" id="ARBA00022692"/>
    </source>
</evidence>
<protein>
    <submittedName>
        <fullName evidence="8">MFS transporter</fullName>
    </submittedName>
</protein>
<dbReference type="InterPro" id="IPR050189">
    <property type="entry name" value="MFS_Efflux_Transporters"/>
</dbReference>
<feature type="transmembrane region" description="Helical" evidence="6">
    <location>
        <begin position="159"/>
        <end position="182"/>
    </location>
</feature>
<feature type="transmembrane region" description="Helical" evidence="6">
    <location>
        <begin position="355"/>
        <end position="375"/>
    </location>
</feature>
<dbReference type="CDD" id="cd17324">
    <property type="entry name" value="MFS_NepI_like"/>
    <property type="match status" value="1"/>
</dbReference>
<keyword evidence="5 6" id="KW-0472">Membrane</keyword>
<evidence type="ECO:0000256" key="4">
    <source>
        <dbReference type="ARBA" id="ARBA00022989"/>
    </source>
</evidence>
<evidence type="ECO:0000313" key="9">
    <source>
        <dbReference type="Proteomes" id="UP001463408"/>
    </source>
</evidence>
<dbReference type="SUPFAM" id="SSF103473">
    <property type="entry name" value="MFS general substrate transporter"/>
    <property type="match status" value="1"/>
</dbReference>
<dbReference type="Pfam" id="PF07690">
    <property type="entry name" value="MFS_1"/>
    <property type="match status" value="1"/>
</dbReference>
<keyword evidence="4 6" id="KW-1133">Transmembrane helix</keyword>
<evidence type="ECO:0000256" key="6">
    <source>
        <dbReference type="SAM" id="Phobius"/>
    </source>
</evidence>
<evidence type="ECO:0000256" key="1">
    <source>
        <dbReference type="ARBA" id="ARBA00004651"/>
    </source>
</evidence>
<organism evidence="8 9">
    <name type="scientific">Pectobacterium polonicum</name>
    <dbReference type="NCBI Taxonomy" id="2485124"/>
    <lineage>
        <taxon>Bacteria</taxon>
        <taxon>Pseudomonadati</taxon>
        <taxon>Pseudomonadota</taxon>
        <taxon>Gammaproteobacteria</taxon>
        <taxon>Enterobacterales</taxon>
        <taxon>Pectobacteriaceae</taxon>
        <taxon>Pectobacterium</taxon>
    </lineage>
</organism>
<comment type="caution">
    <text evidence="8">The sequence shown here is derived from an EMBL/GenBank/DDBJ whole genome shotgun (WGS) entry which is preliminary data.</text>
</comment>
<dbReference type="EMBL" id="JBEHEF010000009">
    <property type="protein sequence ID" value="MEQ9938463.1"/>
    <property type="molecule type" value="Genomic_DNA"/>
</dbReference>
<proteinExistence type="predicted"/>
<keyword evidence="9" id="KW-1185">Reference proteome</keyword>
<dbReference type="Proteomes" id="UP001463408">
    <property type="component" value="Unassembled WGS sequence"/>
</dbReference>
<evidence type="ECO:0000256" key="2">
    <source>
        <dbReference type="ARBA" id="ARBA00022475"/>
    </source>
</evidence>
<dbReference type="RefSeq" id="WP_273856860.1">
    <property type="nucleotide sequence ID" value="NZ_JAQRNC010000013.1"/>
</dbReference>
<feature type="transmembrane region" description="Helical" evidence="6">
    <location>
        <begin position="237"/>
        <end position="260"/>
    </location>
</feature>
<dbReference type="Gene3D" id="1.20.1250.20">
    <property type="entry name" value="MFS general substrate transporter like domains"/>
    <property type="match status" value="1"/>
</dbReference>
<feature type="transmembrane region" description="Helical" evidence="6">
    <location>
        <begin position="331"/>
        <end position="349"/>
    </location>
</feature>
<dbReference type="InterPro" id="IPR036259">
    <property type="entry name" value="MFS_trans_sf"/>
</dbReference>
<name>A0ABV1PBC7_9GAMM</name>
<dbReference type="InterPro" id="IPR020846">
    <property type="entry name" value="MFS_dom"/>
</dbReference>
<feature type="transmembrane region" description="Helical" evidence="6">
    <location>
        <begin position="131"/>
        <end position="153"/>
    </location>
</feature>
<feature type="transmembrane region" description="Helical" evidence="6">
    <location>
        <begin position="267"/>
        <end position="285"/>
    </location>
</feature>
<keyword evidence="3 6" id="KW-0812">Transmembrane</keyword>
<dbReference type="PANTHER" id="PTHR43124">
    <property type="entry name" value="PURINE EFFLUX PUMP PBUE"/>
    <property type="match status" value="1"/>
</dbReference>
<dbReference type="InterPro" id="IPR011701">
    <property type="entry name" value="MFS"/>
</dbReference>
<evidence type="ECO:0000313" key="8">
    <source>
        <dbReference type="EMBL" id="MEQ9938463.1"/>
    </source>
</evidence>
<keyword evidence="2" id="KW-1003">Cell membrane</keyword>
<feature type="transmembrane region" description="Helical" evidence="6">
    <location>
        <begin position="203"/>
        <end position="225"/>
    </location>
</feature>
<reference evidence="8 9" key="1">
    <citation type="submission" date="2024-06" db="EMBL/GenBank/DDBJ databases">
        <title>Pangenomics to understand the prophage dynamics in the radiating lineages of P. brasiliense.</title>
        <authorList>
            <person name="Pardeshi L.A."/>
            <person name="Van Duivenbode I."/>
            <person name="Jonkheer E.M."/>
            <person name="Pel M.J.C."/>
            <person name="Kupczok A."/>
            <person name="De Ridder D."/>
            <person name="Smit S."/>
            <person name="Van Der Lee T.J."/>
        </authorList>
    </citation>
    <scope>NUCLEOTIDE SEQUENCE [LARGE SCALE GENOMIC DNA]</scope>
    <source>
        <strain evidence="8 9">PD 8607</strain>
    </source>
</reference>
<evidence type="ECO:0000256" key="5">
    <source>
        <dbReference type="ARBA" id="ARBA00023136"/>
    </source>
</evidence>
<dbReference type="PANTHER" id="PTHR43124:SF3">
    <property type="entry name" value="CHLORAMPHENICOL EFFLUX PUMP RV0191"/>
    <property type="match status" value="1"/>
</dbReference>
<feature type="transmembrane region" description="Helical" evidence="6">
    <location>
        <begin position="54"/>
        <end position="73"/>
    </location>
</feature>
<evidence type="ECO:0000259" key="7">
    <source>
        <dbReference type="PROSITE" id="PS50850"/>
    </source>
</evidence>
<sequence length="402" mass="41239">MSTNRISSPSLPVLKLLALATAAFLTLLTEIMPAGLLSSIATGLDVSESLAGQFITAFALGALLSAIPATALTRGMRRKPLLLVVISGFAIVNAVTAVSDNYVLSLAARFVAGLFGGVVWSMLAGYASRRAIAIVGAGSTAALVLGVPIGGLLGSAIGWQGAFGLVSVIAVLLVVWIAIFAPDFPGESADKRLSLPQVASKRGVGATLALILTYIVTHNILYIYIEPFLVASAMGDWLNGVLFIFGAGAVFGLVLSGIIVDGNLKRLGPAEVMLFAAATLLLGLWSDVQVILVLAVFMWGISFGGFSVVTQTAMTHLSSDAVDVAQSMSTTSWNTAVAAGGVIGGLLLSSAGPGAFPWVMIGILTLSFLVVILGVNRALTAAKPAQSVSTQNDSLISSNQHL</sequence>
<comment type="subcellular location">
    <subcellularLocation>
        <location evidence="1">Cell membrane</location>
        <topology evidence="1">Multi-pass membrane protein</topology>
    </subcellularLocation>
</comment>
<feature type="transmembrane region" description="Helical" evidence="6">
    <location>
        <begin position="291"/>
        <end position="310"/>
    </location>
</feature>
<feature type="domain" description="Major facilitator superfamily (MFS) profile" evidence="7">
    <location>
        <begin position="15"/>
        <end position="379"/>
    </location>
</feature>
<dbReference type="PROSITE" id="PS50850">
    <property type="entry name" value="MFS"/>
    <property type="match status" value="1"/>
</dbReference>